<proteinExistence type="predicted"/>
<evidence type="ECO:0000313" key="1">
    <source>
        <dbReference type="EMBL" id="MBU2874304.1"/>
    </source>
</evidence>
<name>A0ABS6A8B1_9GAMM</name>
<evidence type="ECO:0000313" key="2">
    <source>
        <dbReference type="Proteomes" id="UP000753376"/>
    </source>
</evidence>
<dbReference type="RefSeq" id="WP_199480820.1">
    <property type="nucleotide sequence ID" value="NZ_JAHKPV010000017.1"/>
</dbReference>
<sequence>MIDYIDKELKQANADLSDFRRIVNRLLNHQAIYRRQSQVEGEDYDLYLRLEALVRDYLGVLGFTLVHHSSQRYVVCYPPGAEIPGVYNDDTEQHHYQQTLRRNEKIMLITARYLFEELLREGKVSDEGVAFIDLEKLSHTFAMIAKQPLDKESEREELLKFLKRLRIAEYKDASEPDAYIGIRSTILCYTLNSVLDEVNRLLGVTVDQEEVYSVPDDFSLEMTDDEDVEG</sequence>
<comment type="caution">
    <text evidence="1">The sequence shown here is derived from an EMBL/GenBank/DDBJ whole genome shotgun (WGS) entry which is preliminary data.</text>
</comment>
<dbReference type="EMBL" id="JAHKPV010000017">
    <property type="protein sequence ID" value="MBU2874304.1"/>
    <property type="molecule type" value="Genomic_DNA"/>
</dbReference>
<keyword evidence="2" id="KW-1185">Reference proteome</keyword>
<dbReference type="Pfam" id="PF13835">
    <property type="entry name" value="DUF4194"/>
    <property type="match status" value="1"/>
</dbReference>
<organism evidence="1 2">
    <name type="scientific">Marinobacter salexigens</name>
    <dbReference type="NCBI Taxonomy" id="1925763"/>
    <lineage>
        <taxon>Bacteria</taxon>
        <taxon>Pseudomonadati</taxon>
        <taxon>Pseudomonadota</taxon>
        <taxon>Gammaproteobacteria</taxon>
        <taxon>Pseudomonadales</taxon>
        <taxon>Marinobacteraceae</taxon>
        <taxon>Marinobacter</taxon>
    </lineage>
</organism>
<gene>
    <name evidence="1" type="ORF">KO508_09820</name>
</gene>
<dbReference type="InterPro" id="IPR025449">
    <property type="entry name" value="JetB"/>
</dbReference>
<reference evidence="1 2" key="1">
    <citation type="submission" date="2021-05" db="EMBL/GenBank/DDBJ databases">
        <title>Draft genomes of bacteria isolated from model marine particles.</title>
        <authorList>
            <person name="Datta M.S."/>
            <person name="Schwartzman J.A."/>
            <person name="Enke T.N."/>
            <person name="Saavedra J."/>
            <person name="Cermak N."/>
            <person name="Cordero O.X."/>
        </authorList>
    </citation>
    <scope>NUCLEOTIDE SEQUENCE [LARGE SCALE GENOMIC DNA]</scope>
    <source>
        <strain evidence="1 2">D2M19</strain>
    </source>
</reference>
<protein>
    <submittedName>
        <fullName evidence="1">DUF4194 domain-containing protein</fullName>
    </submittedName>
</protein>
<dbReference type="Proteomes" id="UP000753376">
    <property type="component" value="Unassembled WGS sequence"/>
</dbReference>
<accession>A0ABS6A8B1</accession>